<keyword evidence="3" id="KW-1185">Reference proteome</keyword>
<dbReference type="Gene3D" id="3.40.50.10140">
    <property type="entry name" value="Toll/interleukin-1 receptor homology (TIR) domain"/>
    <property type="match status" value="1"/>
</dbReference>
<dbReference type="EMBL" id="CP001032">
    <property type="protein sequence ID" value="ACB73824.1"/>
    <property type="molecule type" value="Genomic_DNA"/>
</dbReference>
<dbReference type="HOGENOM" id="CLU_769256_0_0_0"/>
<evidence type="ECO:0000313" key="2">
    <source>
        <dbReference type="EMBL" id="ACB73824.1"/>
    </source>
</evidence>
<dbReference type="OrthoDB" id="344630at2"/>
<dbReference type="GO" id="GO:0007165">
    <property type="term" value="P:signal transduction"/>
    <property type="evidence" value="ECO:0007669"/>
    <property type="project" value="InterPro"/>
</dbReference>
<dbReference type="SUPFAM" id="SSF52200">
    <property type="entry name" value="Toll/Interleukin receptor TIR domain"/>
    <property type="match status" value="1"/>
</dbReference>
<dbReference type="InterPro" id="IPR000157">
    <property type="entry name" value="TIR_dom"/>
</dbReference>
<accession>B1ZSG7</accession>
<name>B1ZSG7_OPITP</name>
<dbReference type="KEGG" id="ote:Oter_0534"/>
<dbReference type="Pfam" id="PF13676">
    <property type="entry name" value="TIR_2"/>
    <property type="match status" value="1"/>
</dbReference>
<evidence type="ECO:0000313" key="3">
    <source>
        <dbReference type="Proteomes" id="UP000007013"/>
    </source>
</evidence>
<gene>
    <name evidence="2" type="ordered locus">Oter_0534</name>
</gene>
<organism evidence="2 3">
    <name type="scientific">Opitutus terrae (strain DSM 11246 / JCM 15787 / PB90-1)</name>
    <dbReference type="NCBI Taxonomy" id="452637"/>
    <lineage>
        <taxon>Bacteria</taxon>
        <taxon>Pseudomonadati</taxon>
        <taxon>Verrucomicrobiota</taxon>
        <taxon>Opitutia</taxon>
        <taxon>Opitutales</taxon>
        <taxon>Opitutaceae</taxon>
        <taxon>Opitutus</taxon>
    </lineage>
</organism>
<dbReference type="Proteomes" id="UP000007013">
    <property type="component" value="Chromosome"/>
</dbReference>
<feature type="domain" description="TIR" evidence="1">
    <location>
        <begin position="145"/>
        <end position="248"/>
    </location>
</feature>
<protein>
    <recommendedName>
        <fullName evidence="1">TIR domain-containing protein</fullName>
    </recommendedName>
</protein>
<reference evidence="2 3" key="1">
    <citation type="journal article" date="2011" name="J. Bacteriol.">
        <title>Genome sequence of the verrucomicrobium Opitutus terrae PB90-1, an abundant inhabitant of rice paddy soil ecosystems.</title>
        <authorList>
            <person name="van Passel M.W."/>
            <person name="Kant R."/>
            <person name="Palva A."/>
            <person name="Copeland A."/>
            <person name="Lucas S."/>
            <person name="Lapidus A."/>
            <person name="Glavina del Rio T."/>
            <person name="Pitluck S."/>
            <person name="Goltsman E."/>
            <person name="Clum A."/>
            <person name="Sun H."/>
            <person name="Schmutz J."/>
            <person name="Larimer F.W."/>
            <person name="Land M.L."/>
            <person name="Hauser L."/>
            <person name="Kyrpides N."/>
            <person name="Mikhailova N."/>
            <person name="Richardson P.P."/>
            <person name="Janssen P.H."/>
            <person name="de Vos W.M."/>
            <person name="Smidt H."/>
        </authorList>
    </citation>
    <scope>NUCLEOTIDE SEQUENCE [LARGE SCALE GENOMIC DNA]</scope>
    <source>
        <strain evidence="3">DSM 11246 / JCM 15787 / PB90-1</strain>
    </source>
</reference>
<dbReference type="InterPro" id="IPR035897">
    <property type="entry name" value="Toll_tir_struct_dom_sf"/>
</dbReference>
<dbReference type="RefSeq" id="WP_012373362.1">
    <property type="nucleotide sequence ID" value="NC_010571.1"/>
</dbReference>
<evidence type="ECO:0000259" key="1">
    <source>
        <dbReference type="Pfam" id="PF13676"/>
    </source>
</evidence>
<sequence length="356" mass="39834">MSDRETKFELPRNVERYLAALSKLYAREGERQLQEIVVNAQTRIHEQWTSDNWDGGTYGHALYLVVAESLFLSVAKKRDTLQKRIKEDLNALHNVPGEFFAEVFLELEPSEDSAWRKDSGLLLLPRSSASTTSIKRIWGEAGFRVFLSHKSVVKRQTAALKERLSLYGISAFVAHADIRPTKAWQDEIENALATMDAFVALMTEDFHQSDWTDQEVGFAFARGIPLIAVNLGRNPYGFIGKFQALPCTWSTAAKEIVSVLVKSDRMLNAYIQAVGSCPNWDDGNRLAEIFPAIEHLSDGQADALIAAYNDNGEVNGSFGFNGTKPNYYGDGLLTHLKRANGRRYRELPSGKIKLGS</sequence>
<dbReference type="eggNOG" id="ENOG502Z958">
    <property type="taxonomic scope" value="Bacteria"/>
</dbReference>
<proteinExistence type="predicted"/>
<dbReference type="AlphaFoldDB" id="B1ZSG7"/>